<proteinExistence type="predicted"/>
<dbReference type="PRINTS" id="PR01217">
    <property type="entry name" value="PRICHEXTENSN"/>
</dbReference>
<evidence type="ECO:0000259" key="2">
    <source>
        <dbReference type="Pfam" id="PF07699"/>
    </source>
</evidence>
<dbReference type="SMART" id="SM01411">
    <property type="entry name" value="Ephrin_rec_like"/>
    <property type="match status" value="8"/>
</dbReference>
<sequence length="1955" mass="201810">MWFTVTYGDGSPEPARVATGTLNTIANLATAANLLTVANSYTIPSLTYTTIGTKFVTLRVYDTNGITAPGTLLASKTLPVYVEDPDITPFTLEQAGIPRVNLAFSGFSGKFTSLGAGHADMWASIQLDTAVGVSEGSRFPIGNAPIAGVYTFAIGPQVYNNAGDKTATLRIYDSPSGGVLLRTATLAVVVVAPNGYALSMTVAPSQATLTYPTTADEITFDPTSILVSYAPTAAEVSPDVYWTFVADDPTVPETNPRVVMTPGAAVTGTAKLFRYSSVGLKYPKLRIYDQLTGGNLIAEYIAPNIEVRNTGFTLDITYTASPAVTPPATLTTDNLVTWNPQVKHALAGTTGSLQVLYYTFDSGDGSAVGSRTLFAGTVTDTLQSITAVPGLTYATGGTKVATLRIYDRDGTVGSDPGMLLASMSYTLEVTPIVYTITSAVTPFSPALNVAGGVATWSFKITRSVVVPAATTLNFKCGFFNGEGTAPADNAAYLALAAPNTASFTMAAGAATATFTYTPAAYTTAGSKAALLQCFVDTAAISGTSPAVFNPYYTTPKFTVLTTNPSPLYTVTAAVSPSTVPADTATLWSFTITRAAPVPADGPPLPILCSYFNGKSGGTAPTTDAQLADSTGTSRATEAKSVAMSPGSSTVTCSFSTAYSLAGDTPSAKLQLFYDIFNLDRSAFATPNTATGLLAAIYPAPAFVTVKAPTYTIVAAYLNPVSPTAAAAVTWRFVITRNSPVPASTTLALTCSLVDGSGAAAQTATATFNPANDATTTVCMFAYTSTYAAGTTFATLDLLSGSTSVLNAPYVTKNFTVVASAPTYAVALPAVSPATGYQVGTPITYTFTITRSAAIPPNSLAQPVVCEFFNGEGTAPTSGALYWRSGTTSLVPDADTAVTAFGPGQSTATCIFTTYYTAVGSYQASVNVFGESAFAAKLLTALTFTAVPMIGASAYQVPVGNAVAVTAATVSLNASSTDPATPYQNVPTYWTFIVKRDPPVPPTAAGVKFACAFWSGQDPASAPTDTDAAYAAYTDVTAVTPESTASQQLRIVTMAPGTGMVACVFPALYTLATTVSYTPKLRVFPVTGSTVGTTSLLADSPTAFTAPVAPTLITGTTNVPQRVPLPKGFRTTCFDGYELIFTNDNYTNGVRSAVDAYPYPVGQCRICPAGTATMDGYRCIPCPSGYYSDPGARECSACPAGTIAKPTPVTKRTDFNAEPITYHFVQALAAGAASCRKCPAGYFQPNLAGTVCLPCPSGFVSTEGATGCTACAEGTFHSDGNNQNDVPAGEADTLSVTTFTHPTSGNLLYPIIPNTCRKCPANTYLPLRGQAAIASFSTAGGLQSASPCRPCEDGMWSGKGAAGCRQCPPGTYRNSWFSGQRLSPFAAQAADPAATALIDTASGCDKCPPGTYAPNYGSSVCMPCPAGTFASVAGAAACQQCAPGTTSLMGSLDQQMNWDTSITSGVSFPQLFAYTISGVVGTTYTQPIRTGTDRNFFLAGKAEACSVNMPGYYTDVDGLPLPLPCKPGTFVPLKTTTVMNNALLDSALQSGNDGSKCFTCQTGSFNDEFAQPVCKACWTGSFASKRGMPMCELAQPGTFTNLVPAPTNASFTAAATALLVPSATLVLGSSTPTPCGMGYYQPQQEQTTCLPCVEGTYADQASSSTCKPCQPGRYQNSPGQRVCKVCDMGTFSRYGALTCTACGQGMVASKSGSSQCTSCAPGFYANAPSAATSCRACPRGYYGPYSGAWGNISSAEGPRGCYKCPYDFYSDRPGVRQCSACPPLDLGGGNLVDQCTEDLGSQRCKPCSLLMKPKTARTETSPPPPSPSPPPPPPPSPRPPSPAPPSPRPPSPKPPVPPSPRPPSPPPSPPPPPPPSPPPPPPPPPSPPPPARSPPPPPGAGTAIGGGGGVNNPGDTASGHRRAILSLIDDEEAEVAREEEQVAVDSDAEMQPRDDE</sequence>
<gene>
    <name evidence="3" type="ORF">HXX76_003241</name>
</gene>
<dbReference type="Proteomes" id="UP000650467">
    <property type="component" value="Unassembled WGS sequence"/>
</dbReference>
<feature type="region of interest" description="Disordered" evidence="1">
    <location>
        <begin position="1812"/>
        <end position="1955"/>
    </location>
</feature>
<dbReference type="InterPro" id="IPR006212">
    <property type="entry name" value="Furin_repeat"/>
</dbReference>
<dbReference type="Gene3D" id="2.10.50.10">
    <property type="entry name" value="Tumor Necrosis Factor Receptor, subunit A, domain 2"/>
    <property type="match status" value="7"/>
</dbReference>
<accession>A0A835TMQ6</accession>
<dbReference type="CDD" id="cd00185">
    <property type="entry name" value="TNFRSF"/>
    <property type="match status" value="1"/>
</dbReference>
<feature type="compositionally biased region" description="Gly residues" evidence="1">
    <location>
        <begin position="1901"/>
        <end position="1910"/>
    </location>
</feature>
<dbReference type="PANTHER" id="PTHR46104:SF1">
    <property type="entry name" value="GENE 9195-RELATED"/>
    <property type="match status" value="1"/>
</dbReference>
<dbReference type="EMBL" id="JAEHOC010000005">
    <property type="protein sequence ID" value="KAG2441621.1"/>
    <property type="molecule type" value="Genomic_DNA"/>
</dbReference>
<dbReference type="Pfam" id="PF07699">
    <property type="entry name" value="Ephrin_rec_like"/>
    <property type="match status" value="1"/>
</dbReference>
<dbReference type="PANTHER" id="PTHR46104">
    <property type="entry name" value="GENE 9195-RELATED-RELATED"/>
    <property type="match status" value="1"/>
</dbReference>
<dbReference type="SMART" id="SM00261">
    <property type="entry name" value="FU"/>
    <property type="match status" value="3"/>
</dbReference>
<reference evidence="3" key="1">
    <citation type="journal article" date="2020" name="bioRxiv">
        <title>Comparative genomics of Chlamydomonas.</title>
        <authorList>
            <person name="Craig R.J."/>
            <person name="Hasan A.R."/>
            <person name="Ness R.W."/>
            <person name="Keightley P.D."/>
        </authorList>
    </citation>
    <scope>NUCLEOTIDE SEQUENCE</scope>
    <source>
        <strain evidence="3">SAG 7.73</strain>
    </source>
</reference>
<evidence type="ECO:0000313" key="3">
    <source>
        <dbReference type="EMBL" id="KAG2441621.1"/>
    </source>
</evidence>
<organism evidence="3 4">
    <name type="scientific">Chlamydomonas incerta</name>
    <dbReference type="NCBI Taxonomy" id="51695"/>
    <lineage>
        <taxon>Eukaryota</taxon>
        <taxon>Viridiplantae</taxon>
        <taxon>Chlorophyta</taxon>
        <taxon>core chlorophytes</taxon>
        <taxon>Chlorophyceae</taxon>
        <taxon>CS clade</taxon>
        <taxon>Chlamydomonadales</taxon>
        <taxon>Chlamydomonadaceae</taxon>
        <taxon>Chlamydomonas</taxon>
    </lineage>
</organism>
<evidence type="ECO:0000256" key="1">
    <source>
        <dbReference type="SAM" id="MobiDB-lite"/>
    </source>
</evidence>
<comment type="caution">
    <text evidence="3">The sequence shown here is derived from an EMBL/GenBank/DDBJ whole genome shotgun (WGS) entry which is preliminary data.</text>
</comment>
<protein>
    <recommendedName>
        <fullName evidence="2">Tyrosine-protein kinase ephrin type A/B receptor-like domain-containing protein</fullName>
    </recommendedName>
</protein>
<evidence type="ECO:0000313" key="4">
    <source>
        <dbReference type="Proteomes" id="UP000650467"/>
    </source>
</evidence>
<keyword evidence="4" id="KW-1185">Reference proteome</keyword>
<dbReference type="InterPro" id="IPR011641">
    <property type="entry name" value="Tyr-kin_ephrin_A/B_rcpt-like"/>
</dbReference>
<feature type="compositionally biased region" description="Pro residues" evidence="1">
    <location>
        <begin position="1820"/>
        <end position="1898"/>
    </location>
</feature>
<dbReference type="SUPFAM" id="SSF57184">
    <property type="entry name" value="Growth factor receptor domain"/>
    <property type="match status" value="3"/>
</dbReference>
<dbReference type="InterPro" id="IPR009030">
    <property type="entry name" value="Growth_fac_rcpt_cys_sf"/>
</dbReference>
<feature type="domain" description="Tyrosine-protein kinase ephrin type A/B receptor-like" evidence="2">
    <location>
        <begin position="1401"/>
        <end position="1440"/>
    </location>
</feature>
<name>A0A835TMQ6_CHLIN</name>
<dbReference type="OrthoDB" id="2012039at2759"/>